<gene>
    <name evidence="1" type="ORF">SAMN04488539_0292</name>
</gene>
<keyword evidence="2" id="KW-1185">Reference proteome</keyword>
<dbReference type="STRING" id="1203190.GCA_000312345_00478"/>
<dbReference type="InterPro" id="IPR024411">
    <property type="entry name" value="Tail_terminator_phage"/>
</dbReference>
<organism evidence="1 2">
    <name type="scientific">Corynebacterium timonense</name>
    <dbReference type="NCBI Taxonomy" id="441500"/>
    <lineage>
        <taxon>Bacteria</taxon>
        <taxon>Bacillati</taxon>
        <taxon>Actinomycetota</taxon>
        <taxon>Actinomycetes</taxon>
        <taxon>Mycobacteriales</taxon>
        <taxon>Corynebacteriaceae</taxon>
        <taxon>Corynebacterium</taxon>
    </lineage>
</organism>
<sequence length="146" mass="16541">MTPPTFPDFLPDLANELANLGIGQFNIRGVYKTYTPPAIYFGLIPDEAGYAITVNQYGQRDTLDRTTETPALLVQFRARGDKHPHTPGRILDRIYKDFHGQTHFDLDNSTTVLACTRHLRGPEEQDTQGRWTRADSYTFTLNPQGD</sequence>
<dbReference type="AlphaFoldDB" id="A0A1H1LRK2"/>
<accession>A0A1H1LRK2</accession>
<dbReference type="Proteomes" id="UP000182237">
    <property type="component" value="Chromosome I"/>
</dbReference>
<evidence type="ECO:0000313" key="1">
    <source>
        <dbReference type="EMBL" id="SDR76439.1"/>
    </source>
</evidence>
<dbReference type="EMBL" id="LT629765">
    <property type="protein sequence ID" value="SDR76439.1"/>
    <property type="molecule type" value="Genomic_DNA"/>
</dbReference>
<evidence type="ECO:0000313" key="2">
    <source>
        <dbReference type="Proteomes" id="UP000182237"/>
    </source>
</evidence>
<reference evidence="1 2" key="1">
    <citation type="submission" date="2016-10" db="EMBL/GenBank/DDBJ databases">
        <authorList>
            <person name="de Groot N.N."/>
        </authorList>
    </citation>
    <scope>NUCLEOTIDE SEQUENCE [LARGE SCALE GENOMIC DNA]</scope>
    <source>
        <strain evidence="1 2">DSM 45434</strain>
    </source>
</reference>
<proteinExistence type="predicted"/>
<dbReference type="Pfam" id="PF12691">
    <property type="entry name" value="Phage_tail_terminator_6"/>
    <property type="match status" value="1"/>
</dbReference>
<name>A0A1H1LRK2_9CORY</name>
<dbReference type="eggNOG" id="ENOG5031IQZ">
    <property type="taxonomic scope" value="Bacteria"/>
</dbReference>
<evidence type="ECO:0008006" key="3">
    <source>
        <dbReference type="Google" id="ProtNLM"/>
    </source>
</evidence>
<protein>
    <recommendedName>
        <fullName evidence="3">DUF3168 domain-containing protein</fullName>
    </recommendedName>
</protein>
<dbReference type="RefSeq" id="WP_019193345.1">
    <property type="nucleotide sequence ID" value="NZ_LT629765.1"/>
</dbReference>
<dbReference type="OrthoDB" id="4546440at2"/>